<dbReference type="PANTHER" id="PTHR43334:SF1">
    <property type="entry name" value="3-HYDROXYPROPIONATE--COA LIGASE [ADP-FORMING]"/>
    <property type="match status" value="1"/>
</dbReference>
<gene>
    <name evidence="5" type="ORF">LCGC14_1053400</name>
</gene>
<evidence type="ECO:0000256" key="3">
    <source>
        <dbReference type="ARBA" id="ARBA00022840"/>
    </source>
</evidence>
<dbReference type="SUPFAM" id="SSF52210">
    <property type="entry name" value="Succinyl-CoA synthetase domains"/>
    <property type="match status" value="2"/>
</dbReference>
<name>A0A0F9MN59_9ZZZZ</name>
<dbReference type="AlphaFoldDB" id="A0A0F9MN59"/>
<dbReference type="SMART" id="SM00881">
    <property type="entry name" value="CoA_binding"/>
    <property type="match status" value="1"/>
</dbReference>
<evidence type="ECO:0000259" key="4">
    <source>
        <dbReference type="PROSITE" id="PS51186"/>
    </source>
</evidence>
<dbReference type="Pfam" id="PF19045">
    <property type="entry name" value="Ligase_CoA_2"/>
    <property type="match status" value="1"/>
</dbReference>
<dbReference type="GO" id="GO:0043758">
    <property type="term" value="F:acetate-CoA ligase (ADP-forming) activity"/>
    <property type="evidence" value="ECO:0007669"/>
    <property type="project" value="InterPro"/>
</dbReference>
<dbReference type="GO" id="GO:0005524">
    <property type="term" value="F:ATP binding"/>
    <property type="evidence" value="ECO:0007669"/>
    <property type="project" value="UniProtKB-KW"/>
</dbReference>
<keyword evidence="1" id="KW-0436">Ligase</keyword>
<dbReference type="Gene3D" id="3.40.630.30">
    <property type="match status" value="1"/>
</dbReference>
<dbReference type="InterPro" id="IPR016181">
    <property type="entry name" value="Acyl_CoA_acyltransferase"/>
</dbReference>
<dbReference type="Pfam" id="PF13607">
    <property type="entry name" value="Succ_CoA_lig"/>
    <property type="match status" value="1"/>
</dbReference>
<dbReference type="GO" id="GO:0016747">
    <property type="term" value="F:acyltransferase activity, transferring groups other than amino-acyl groups"/>
    <property type="evidence" value="ECO:0007669"/>
    <property type="project" value="InterPro"/>
</dbReference>
<dbReference type="Gene3D" id="3.40.50.720">
    <property type="entry name" value="NAD(P)-binding Rossmann-like Domain"/>
    <property type="match status" value="1"/>
</dbReference>
<dbReference type="Gene3D" id="3.30.1490.20">
    <property type="entry name" value="ATP-grasp fold, A domain"/>
    <property type="match status" value="1"/>
</dbReference>
<comment type="caution">
    <text evidence="5">The sequence shown here is derived from an EMBL/GenBank/DDBJ whole genome shotgun (WGS) entry which is preliminary data.</text>
</comment>
<evidence type="ECO:0000256" key="1">
    <source>
        <dbReference type="ARBA" id="ARBA00022598"/>
    </source>
</evidence>
<dbReference type="SUPFAM" id="SSF55729">
    <property type="entry name" value="Acyl-CoA N-acyltransferases (Nat)"/>
    <property type="match status" value="1"/>
</dbReference>
<dbReference type="InterPro" id="IPR051538">
    <property type="entry name" value="Acyl-CoA_Synth/Transferase"/>
</dbReference>
<keyword evidence="3" id="KW-0067">ATP-binding</keyword>
<dbReference type="InterPro" id="IPR003781">
    <property type="entry name" value="CoA-bd"/>
</dbReference>
<dbReference type="Pfam" id="PF13380">
    <property type="entry name" value="CoA_binding_2"/>
    <property type="match status" value="1"/>
</dbReference>
<dbReference type="Pfam" id="PF00583">
    <property type="entry name" value="Acetyltransf_1"/>
    <property type="match status" value="1"/>
</dbReference>
<protein>
    <recommendedName>
        <fullName evidence="4">N-acetyltransferase domain-containing protein</fullName>
    </recommendedName>
</protein>
<dbReference type="InterPro" id="IPR036291">
    <property type="entry name" value="NAD(P)-bd_dom_sf"/>
</dbReference>
<dbReference type="EMBL" id="LAZR01004419">
    <property type="protein sequence ID" value="KKN08765.1"/>
    <property type="molecule type" value="Genomic_DNA"/>
</dbReference>
<dbReference type="InterPro" id="IPR016102">
    <property type="entry name" value="Succinyl-CoA_synth-like"/>
</dbReference>
<dbReference type="InterPro" id="IPR032875">
    <property type="entry name" value="Succ_CoA_lig_flav_dom"/>
</dbReference>
<dbReference type="Gene3D" id="3.30.470.20">
    <property type="entry name" value="ATP-grasp fold, B domain"/>
    <property type="match status" value="1"/>
</dbReference>
<dbReference type="SUPFAM" id="SSF51735">
    <property type="entry name" value="NAD(P)-binding Rossmann-fold domains"/>
    <property type="match status" value="1"/>
</dbReference>
<dbReference type="InterPro" id="IPR000182">
    <property type="entry name" value="GNAT_dom"/>
</dbReference>
<dbReference type="InterPro" id="IPR043938">
    <property type="entry name" value="Ligase_CoA_dom"/>
</dbReference>
<evidence type="ECO:0000256" key="2">
    <source>
        <dbReference type="ARBA" id="ARBA00022741"/>
    </source>
</evidence>
<sequence>MSTHFLDSLFSPRSIAVFGASQTPDSVGRRVFDNLVDTDFSGPVFAINPKYDQIDDHTCYPSIDVINESVDLAVIATPASTIEDIIHQCGKAGVKAAIIISAGFSEGQGQGLKLENAVIKAAKQYEIHLLGPNCLGLIRPSIGMNATFSKNTAQPGQLALISQSGALCTAILDWAAANEVGFSAIISLGNAADIDFGDLLDFLAQDHKTQSILLYVEGIRDARRFMSGLRIASRLKPVVVIKAGRHQAGSQAALTHTGAMMGGDDVFNAAIQRAGVVRADTIQQLFAAAELLATQCRVHGRRLAIVTNGGGLGVMATDRAIDLGIELATLSETTITSLNKALPSHWSKSNPIDVLGDASPLRYRAAVDACLQDEAIDGVLVMLSPQAMTDPDACAQAVIDAHQTSDKPILACWMGEALIANADRLFARHDVPCFSDPESAVEAFACLARFYENQQLLLQVPGPLESNTVSNIDGAKLIIESVLADNRQALTTAESRALLHAFDIPVSQSIQCHSPNEALVAAESFGYPVAMKINDRHIQHKTDVGGVRLNINNAAAVRLVYKELLQAVRKKVPDLDSFSVSIEPMYTDPFGRECLVGADRDPVFGSTIIFGAGGVKVEVLRDSAIALPPLNSFLADKLINRTKIAAMLGEFRDMPAINREALIHVLLRVSEMVCELPEIVSLDINPLVADEHGVLALDARIVVAEPANKKNRYDHMAIHPYPTHLMKSEQLPDGTDILIRPIRPEDALIEQTFFRKLSTESRYFRFMQDLNELSQDMLIRFTQLDYSRELALVAVTIEDDDEIEVGVCRYTMNPDAVSCEFALVIADEWQQRGIGRRLMKALISSARQQGFSLMEGEILSSNQPMQRFVESLGFHVTSNMEEPSIKLASMTL</sequence>
<dbReference type="Pfam" id="PF13549">
    <property type="entry name" value="ATP-grasp_5"/>
    <property type="match status" value="1"/>
</dbReference>
<dbReference type="PANTHER" id="PTHR43334">
    <property type="entry name" value="ACETATE--COA LIGASE [ADP-FORMING]"/>
    <property type="match status" value="1"/>
</dbReference>
<dbReference type="PROSITE" id="PS51186">
    <property type="entry name" value="GNAT"/>
    <property type="match status" value="1"/>
</dbReference>
<organism evidence="5">
    <name type="scientific">marine sediment metagenome</name>
    <dbReference type="NCBI Taxonomy" id="412755"/>
    <lineage>
        <taxon>unclassified sequences</taxon>
        <taxon>metagenomes</taxon>
        <taxon>ecological metagenomes</taxon>
    </lineage>
</organism>
<accession>A0A0F9MN59</accession>
<dbReference type="Gene3D" id="3.40.50.261">
    <property type="entry name" value="Succinyl-CoA synthetase domains"/>
    <property type="match status" value="2"/>
</dbReference>
<feature type="domain" description="N-acetyltransferase" evidence="4">
    <location>
        <begin position="737"/>
        <end position="892"/>
    </location>
</feature>
<keyword evidence="2" id="KW-0547">Nucleotide-binding</keyword>
<dbReference type="SUPFAM" id="SSF56059">
    <property type="entry name" value="Glutathione synthetase ATP-binding domain-like"/>
    <property type="match status" value="1"/>
</dbReference>
<evidence type="ECO:0000313" key="5">
    <source>
        <dbReference type="EMBL" id="KKN08765.1"/>
    </source>
</evidence>
<proteinExistence type="predicted"/>
<dbReference type="CDD" id="cd04301">
    <property type="entry name" value="NAT_SF"/>
    <property type="match status" value="1"/>
</dbReference>
<reference evidence="5" key="1">
    <citation type="journal article" date="2015" name="Nature">
        <title>Complex archaea that bridge the gap between prokaryotes and eukaryotes.</title>
        <authorList>
            <person name="Spang A."/>
            <person name="Saw J.H."/>
            <person name="Jorgensen S.L."/>
            <person name="Zaremba-Niedzwiedzka K."/>
            <person name="Martijn J."/>
            <person name="Lind A.E."/>
            <person name="van Eijk R."/>
            <person name="Schleper C."/>
            <person name="Guy L."/>
            <person name="Ettema T.J."/>
        </authorList>
    </citation>
    <scope>NUCLEOTIDE SEQUENCE</scope>
</reference>
<dbReference type="InterPro" id="IPR013815">
    <property type="entry name" value="ATP_grasp_subdomain_1"/>
</dbReference>